<proteinExistence type="predicted"/>
<keyword evidence="2" id="KW-1185">Reference proteome</keyword>
<comment type="caution">
    <text evidence="1">The sequence shown here is derived from an EMBL/GenBank/DDBJ whole genome shotgun (WGS) entry which is preliminary data.</text>
</comment>
<organism evidence="1 2">
    <name type="scientific">Sulfurirhabdus autotrophica</name>
    <dbReference type="NCBI Taxonomy" id="1706046"/>
    <lineage>
        <taxon>Bacteria</taxon>
        <taxon>Pseudomonadati</taxon>
        <taxon>Pseudomonadota</taxon>
        <taxon>Betaproteobacteria</taxon>
        <taxon>Nitrosomonadales</taxon>
        <taxon>Sulfuricellaceae</taxon>
        <taxon>Sulfurirhabdus</taxon>
    </lineage>
</organism>
<protein>
    <submittedName>
        <fullName evidence="1">Uncharacterized protein</fullName>
    </submittedName>
</protein>
<sequence length="146" mass="16960">MTTDKINPNSMHVPDWWMPDLKQRFESGEEWAIMQVIHTCASKGWALPDWAALAYISAFEKIQKSDEKSWDDVFGKRHKKGTNLNATNKKKRIMWPLFGHVQHIIEHSPETPIDNEFFEQVGSKFAIGKTLASKYYYEAKKNAELC</sequence>
<dbReference type="Proteomes" id="UP000295367">
    <property type="component" value="Unassembled WGS sequence"/>
</dbReference>
<dbReference type="RefSeq" id="WP_124946589.1">
    <property type="nucleotide sequence ID" value="NZ_BHVT01000037.1"/>
</dbReference>
<reference evidence="1 2" key="1">
    <citation type="submission" date="2019-03" db="EMBL/GenBank/DDBJ databases">
        <title>Genomic Encyclopedia of Type Strains, Phase IV (KMG-IV): sequencing the most valuable type-strain genomes for metagenomic binning, comparative biology and taxonomic classification.</title>
        <authorList>
            <person name="Goeker M."/>
        </authorList>
    </citation>
    <scope>NUCLEOTIDE SEQUENCE [LARGE SCALE GENOMIC DNA]</scope>
    <source>
        <strain evidence="1 2">DSM 100309</strain>
    </source>
</reference>
<name>A0A4V2W1X1_9PROT</name>
<dbReference type="OrthoDB" id="8550065at2"/>
<gene>
    <name evidence="1" type="ORF">EDC63_10877</name>
</gene>
<evidence type="ECO:0000313" key="1">
    <source>
        <dbReference type="EMBL" id="TCV85869.1"/>
    </source>
</evidence>
<accession>A0A4V2W1X1</accession>
<evidence type="ECO:0000313" key="2">
    <source>
        <dbReference type="Proteomes" id="UP000295367"/>
    </source>
</evidence>
<dbReference type="AlphaFoldDB" id="A0A4V2W1X1"/>
<dbReference type="EMBL" id="SMCO01000008">
    <property type="protein sequence ID" value="TCV85869.1"/>
    <property type="molecule type" value="Genomic_DNA"/>
</dbReference>